<dbReference type="GO" id="GO:0004519">
    <property type="term" value="F:endonuclease activity"/>
    <property type="evidence" value="ECO:0007669"/>
    <property type="project" value="UniProtKB-KW"/>
</dbReference>
<comment type="caution">
    <text evidence="11">The sequence shown here is derived from an EMBL/GenBank/DDBJ whole genome shotgun (WGS) entry which is preliminary data.</text>
</comment>
<dbReference type="SMART" id="SM00538">
    <property type="entry name" value="POP4"/>
    <property type="match status" value="1"/>
</dbReference>
<dbReference type="InterPro" id="IPR016848">
    <property type="entry name" value="RNase_P/MRP_Rpp29-subunit"/>
</dbReference>
<sequence length="315" mass="36972">MAKTEETEKFADKFKRTVKDQIRIWAVHYSMDILDLIELKKQKEWEIEALLFRLKLDEKGKLKKMKFGWLHKLLGTGKKEEEEEDIDFLYSKLSNEVKQKLRIPSTGPVEDQSILNRFLELNLPESDVKDIEKKIKQNIILSKLQSEKSSNIPHRFKKKELSLKEKRKLGLFRLSKSGFLFEDFLPLHNLWKEYIRTCLGVEQLEKLGWTAEPHDKRWQQFTLSLLKADYHGAYVEVVRSKCSSLVGLGGIIILETKGTFKMIGEDDIVRVVPKENSMFKIRVDKYECVILGKHFCYRPSERSVKKIKNKVIAVL</sequence>
<dbReference type="GO" id="GO:0000172">
    <property type="term" value="C:ribonuclease MRP complex"/>
    <property type="evidence" value="ECO:0007669"/>
    <property type="project" value="InterPro"/>
</dbReference>
<protein>
    <recommendedName>
        <fullName evidence="4">Ribonuclease P protein subunit p29</fullName>
    </recommendedName>
</protein>
<evidence type="ECO:0000256" key="2">
    <source>
        <dbReference type="ARBA" id="ARBA00004123"/>
    </source>
</evidence>
<evidence type="ECO:0000256" key="1">
    <source>
        <dbReference type="ARBA" id="ARBA00002435"/>
    </source>
</evidence>
<evidence type="ECO:0000256" key="6">
    <source>
        <dbReference type="ARBA" id="ARBA00022694"/>
    </source>
</evidence>
<evidence type="ECO:0000256" key="9">
    <source>
        <dbReference type="ARBA" id="ARBA00022801"/>
    </source>
</evidence>
<accession>A0A8K0K6Z2</accession>
<keyword evidence="6" id="KW-0819">tRNA processing</keyword>
<dbReference type="EMBL" id="KZ308393">
    <property type="protein sequence ID" value="KAG8228866.1"/>
    <property type="molecule type" value="Genomic_DNA"/>
</dbReference>
<name>A0A8K0K6Z2_LADFU</name>
<comment type="subunit">
    <text evidence="10">Component of nuclear RNase P and RNase MRP ribonucleoproteins. RNase P consists of a catalytic RNA moiety and 10 different protein chains; POP1, POP4, POP5, POP7, RPP14, RPP21, RPP25, RPP30, RPP38 and RPP40. Within the RNase P complex, POP1, POP7 and RPP25 form the 'finger' subcomplex, POP5, RPP14, RPP40 and homodimeric RPP30 form the 'palm' subcomplex, and RPP21, POP4 and RPP38 form the 'wrist' subcomplex. All subunits of the RNase P complex interact with the catalytic RNA. Several subunits of RNase P are also part of the RNase MRP complex. RNase MRP consists of a catalytic RNA moiety and about 8 protein subunits; POP1, POP7, RPP25, RPP30, RPP38, RPP40 and possibly also POP4 and POP5.</text>
</comment>
<dbReference type="InterPro" id="IPR023538">
    <property type="entry name" value="RNP1"/>
</dbReference>
<keyword evidence="7" id="KW-0540">Nuclease</keyword>
<dbReference type="Pfam" id="PF01868">
    <property type="entry name" value="RNase_P-MRP_p29"/>
    <property type="match status" value="1"/>
</dbReference>
<dbReference type="GO" id="GO:0030677">
    <property type="term" value="C:ribonuclease P complex"/>
    <property type="evidence" value="ECO:0007669"/>
    <property type="project" value="InterPro"/>
</dbReference>
<reference evidence="11" key="2">
    <citation type="submission" date="2017-10" db="EMBL/GenBank/DDBJ databases">
        <title>Ladona fulva Genome sequencing and assembly.</title>
        <authorList>
            <person name="Murali S."/>
            <person name="Richards S."/>
            <person name="Bandaranaike D."/>
            <person name="Bellair M."/>
            <person name="Blankenburg K."/>
            <person name="Chao H."/>
            <person name="Dinh H."/>
            <person name="Doddapaneni H."/>
            <person name="Dugan-Rocha S."/>
            <person name="Elkadiri S."/>
            <person name="Gnanaolivu R."/>
            <person name="Hernandez B."/>
            <person name="Skinner E."/>
            <person name="Javaid M."/>
            <person name="Lee S."/>
            <person name="Li M."/>
            <person name="Ming W."/>
            <person name="Munidasa M."/>
            <person name="Muniz J."/>
            <person name="Nguyen L."/>
            <person name="Hughes D."/>
            <person name="Osuji N."/>
            <person name="Pu L.-L."/>
            <person name="Puazo M."/>
            <person name="Qu C."/>
            <person name="Quiroz J."/>
            <person name="Raj R."/>
            <person name="Weissenberger G."/>
            <person name="Xin Y."/>
            <person name="Zou X."/>
            <person name="Han Y."/>
            <person name="Worley K."/>
            <person name="Muzny D."/>
            <person name="Gibbs R."/>
        </authorList>
    </citation>
    <scope>NUCLEOTIDE SEQUENCE</scope>
    <source>
        <strain evidence="11">Sampled in the wild</strain>
    </source>
</reference>
<comment type="function">
    <text evidence="1">Component of ribonuclease P, a ribonucleoprotein complex that generates mature tRNA molecules by cleaving their 5'-ends.</text>
</comment>
<comment type="subcellular location">
    <subcellularLocation>
        <location evidence="2">Nucleus</location>
    </subcellularLocation>
</comment>
<dbReference type="GO" id="GO:0016787">
    <property type="term" value="F:hydrolase activity"/>
    <property type="evidence" value="ECO:0007669"/>
    <property type="project" value="UniProtKB-KW"/>
</dbReference>
<evidence type="ECO:0000256" key="5">
    <source>
        <dbReference type="ARBA" id="ARBA00022490"/>
    </source>
</evidence>
<keyword evidence="8" id="KW-0255">Endonuclease</keyword>
<keyword evidence="5" id="KW-0963">Cytoplasm</keyword>
<dbReference type="GO" id="GO:0033204">
    <property type="term" value="F:ribonuclease P RNA binding"/>
    <property type="evidence" value="ECO:0007669"/>
    <property type="project" value="InterPro"/>
</dbReference>
<evidence type="ECO:0000313" key="11">
    <source>
        <dbReference type="EMBL" id="KAG8228866.1"/>
    </source>
</evidence>
<evidence type="ECO:0000256" key="4">
    <source>
        <dbReference type="ARBA" id="ARBA00016225"/>
    </source>
</evidence>
<evidence type="ECO:0000256" key="10">
    <source>
        <dbReference type="ARBA" id="ARBA00046486"/>
    </source>
</evidence>
<dbReference type="InterPro" id="IPR002730">
    <property type="entry name" value="Rpp29/RNP1"/>
</dbReference>
<keyword evidence="9" id="KW-0378">Hydrolase</keyword>
<dbReference type="OrthoDB" id="124041at2759"/>
<dbReference type="GO" id="GO:0006364">
    <property type="term" value="P:rRNA processing"/>
    <property type="evidence" value="ECO:0007669"/>
    <property type="project" value="TreeGrafter"/>
</dbReference>
<evidence type="ECO:0000256" key="8">
    <source>
        <dbReference type="ARBA" id="ARBA00022759"/>
    </source>
</evidence>
<evidence type="ECO:0000256" key="7">
    <source>
        <dbReference type="ARBA" id="ARBA00022722"/>
    </source>
</evidence>
<dbReference type="GO" id="GO:0001682">
    <property type="term" value="P:tRNA 5'-leader removal"/>
    <property type="evidence" value="ECO:0007669"/>
    <property type="project" value="InterPro"/>
</dbReference>
<dbReference type="PANTHER" id="PTHR13348:SF0">
    <property type="entry name" value="RIBONUCLEASE P PROTEIN SUBUNIT P29"/>
    <property type="match status" value="1"/>
</dbReference>
<dbReference type="AlphaFoldDB" id="A0A8K0K6Z2"/>
<dbReference type="PANTHER" id="PTHR13348">
    <property type="entry name" value="RIBONUCLEASE P SUBUNIT P29"/>
    <property type="match status" value="1"/>
</dbReference>
<gene>
    <name evidence="11" type="ORF">J437_LFUL007602</name>
</gene>
<dbReference type="Proteomes" id="UP000792457">
    <property type="component" value="Unassembled WGS sequence"/>
</dbReference>
<proteinExistence type="inferred from homology"/>
<dbReference type="Gene3D" id="2.30.30.210">
    <property type="entry name" value="Ribonuclease P/MRP, subunit p29"/>
    <property type="match status" value="1"/>
</dbReference>
<dbReference type="InterPro" id="IPR023534">
    <property type="entry name" value="Rof/RNase_P-like"/>
</dbReference>
<evidence type="ECO:0000313" key="12">
    <source>
        <dbReference type="Proteomes" id="UP000792457"/>
    </source>
</evidence>
<comment type="similarity">
    <text evidence="3">Belongs to the eukaryotic/archaeal RNase P protein component 1 family.</text>
</comment>
<dbReference type="GO" id="GO:0005634">
    <property type="term" value="C:nucleus"/>
    <property type="evidence" value="ECO:0007669"/>
    <property type="project" value="UniProtKB-SubCell"/>
</dbReference>
<evidence type="ECO:0000256" key="3">
    <source>
        <dbReference type="ARBA" id="ARBA00006181"/>
    </source>
</evidence>
<dbReference type="InterPro" id="IPR036980">
    <property type="entry name" value="RNase_P/MRP_Rpp29_sf"/>
</dbReference>
<dbReference type="HAMAP" id="MF_00754">
    <property type="entry name" value="RNase_P_1"/>
    <property type="match status" value="1"/>
</dbReference>
<dbReference type="SUPFAM" id="SSF101744">
    <property type="entry name" value="Rof/RNase P subunit-like"/>
    <property type="match status" value="1"/>
</dbReference>
<reference evidence="11" key="1">
    <citation type="submission" date="2013-04" db="EMBL/GenBank/DDBJ databases">
        <authorList>
            <person name="Qu J."/>
            <person name="Murali S.C."/>
            <person name="Bandaranaike D."/>
            <person name="Bellair M."/>
            <person name="Blankenburg K."/>
            <person name="Chao H."/>
            <person name="Dinh H."/>
            <person name="Doddapaneni H."/>
            <person name="Downs B."/>
            <person name="Dugan-Rocha S."/>
            <person name="Elkadiri S."/>
            <person name="Gnanaolivu R.D."/>
            <person name="Hernandez B."/>
            <person name="Javaid M."/>
            <person name="Jayaseelan J.C."/>
            <person name="Lee S."/>
            <person name="Li M."/>
            <person name="Ming W."/>
            <person name="Munidasa M."/>
            <person name="Muniz J."/>
            <person name="Nguyen L."/>
            <person name="Ongeri F."/>
            <person name="Osuji N."/>
            <person name="Pu L.-L."/>
            <person name="Puazo M."/>
            <person name="Qu C."/>
            <person name="Quiroz J."/>
            <person name="Raj R."/>
            <person name="Weissenberger G."/>
            <person name="Xin Y."/>
            <person name="Zou X."/>
            <person name="Han Y."/>
            <person name="Richards S."/>
            <person name="Worley K."/>
            <person name="Muzny D."/>
            <person name="Gibbs R."/>
        </authorList>
    </citation>
    <scope>NUCLEOTIDE SEQUENCE</scope>
    <source>
        <strain evidence="11">Sampled in the wild</strain>
    </source>
</reference>
<organism evidence="11 12">
    <name type="scientific">Ladona fulva</name>
    <name type="common">Scarce chaser dragonfly</name>
    <name type="synonym">Libellula fulva</name>
    <dbReference type="NCBI Taxonomy" id="123851"/>
    <lineage>
        <taxon>Eukaryota</taxon>
        <taxon>Metazoa</taxon>
        <taxon>Ecdysozoa</taxon>
        <taxon>Arthropoda</taxon>
        <taxon>Hexapoda</taxon>
        <taxon>Insecta</taxon>
        <taxon>Pterygota</taxon>
        <taxon>Palaeoptera</taxon>
        <taxon>Odonata</taxon>
        <taxon>Epiprocta</taxon>
        <taxon>Anisoptera</taxon>
        <taxon>Libelluloidea</taxon>
        <taxon>Libellulidae</taxon>
        <taxon>Ladona</taxon>
    </lineage>
</organism>
<keyword evidence="12" id="KW-1185">Reference proteome</keyword>